<accession>A0ABQ2AZ32</accession>
<sequence>MQYVAELIDPCGGHLWAPNTEEKVKHADPLPLLVHVHSFNQPCLRGDRLLRFRMDAGPLR</sequence>
<protein>
    <submittedName>
        <fullName evidence="1">Uncharacterized protein</fullName>
    </submittedName>
</protein>
<gene>
    <name evidence="1" type="ORF">GCM10007170_45850</name>
</gene>
<proteinExistence type="predicted"/>
<name>A0ABQ2AZ32_9MICC</name>
<dbReference type="EMBL" id="BMFW01000055">
    <property type="protein sequence ID" value="GGI02955.1"/>
    <property type="molecule type" value="Genomic_DNA"/>
</dbReference>
<organism evidence="1 2">
    <name type="scientific">Arthrobacter liuii</name>
    <dbReference type="NCBI Taxonomy" id="1476996"/>
    <lineage>
        <taxon>Bacteria</taxon>
        <taxon>Bacillati</taxon>
        <taxon>Actinomycetota</taxon>
        <taxon>Actinomycetes</taxon>
        <taxon>Micrococcales</taxon>
        <taxon>Micrococcaceae</taxon>
        <taxon>Arthrobacter</taxon>
    </lineage>
</organism>
<evidence type="ECO:0000313" key="2">
    <source>
        <dbReference type="Proteomes" id="UP000643279"/>
    </source>
</evidence>
<comment type="caution">
    <text evidence="1">The sequence shown here is derived from an EMBL/GenBank/DDBJ whole genome shotgun (WGS) entry which is preliminary data.</text>
</comment>
<evidence type="ECO:0000313" key="1">
    <source>
        <dbReference type="EMBL" id="GGI02955.1"/>
    </source>
</evidence>
<reference evidence="2" key="1">
    <citation type="journal article" date="2019" name="Int. J. Syst. Evol. Microbiol.">
        <title>The Global Catalogue of Microorganisms (GCM) 10K type strain sequencing project: providing services to taxonomists for standard genome sequencing and annotation.</title>
        <authorList>
            <consortium name="The Broad Institute Genomics Platform"/>
            <consortium name="The Broad Institute Genome Sequencing Center for Infectious Disease"/>
            <person name="Wu L."/>
            <person name="Ma J."/>
        </authorList>
    </citation>
    <scope>NUCLEOTIDE SEQUENCE [LARGE SCALE GENOMIC DNA]</scope>
    <source>
        <strain evidence="2">CGMCC 1.12778</strain>
    </source>
</reference>
<keyword evidence="2" id="KW-1185">Reference proteome</keyword>
<dbReference type="Proteomes" id="UP000643279">
    <property type="component" value="Unassembled WGS sequence"/>
</dbReference>